<dbReference type="AlphaFoldDB" id="A0A4U8W1F8"/>
<protein>
    <submittedName>
        <fullName evidence="2">Uncharacterized protein</fullName>
    </submittedName>
</protein>
<name>A0A4U8W1F8_9NOCA</name>
<feature type="compositionally biased region" description="Low complexity" evidence="1">
    <location>
        <begin position="76"/>
        <end position="88"/>
    </location>
</feature>
<evidence type="ECO:0000313" key="3">
    <source>
        <dbReference type="Proteomes" id="UP000290439"/>
    </source>
</evidence>
<reference evidence="2 3" key="1">
    <citation type="submission" date="2019-02" db="EMBL/GenBank/DDBJ databases">
        <authorList>
            <consortium name="Pathogen Informatics"/>
        </authorList>
    </citation>
    <scope>NUCLEOTIDE SEQUENCE [LARGE SCALE GENOMIC DNA]</scope>
    <source>
        <strain evidence="2 3">3012STDY6756504</strain>
    </source>
</reference>
<evidence type="ECO:0000313" key="2">
    <source>
        <dbReference type="EMBL" id="VFA99692.1"/>
    </source>
</evidence>
<dbReference type="EMBL" id="LR215973">
    <property type="protein sequence ID" value="VFA99692.1"/>
    <property type="molecule type" value="Genomic_DNA"/>
</dbReference>
<proteinExistence type="predicted"/>
<accession>A0A4U8W1F8</accession>
<dbReference type="Proteomes" id="UP000290439">
    <property type="component" value="Chromosome"/>
</dbReference>
<feature type="compositionally biased region" description="Basic residues" evidence="1">
    <location>
        <begin position="64"/>
        <end position="75"/>
    </location>
</feature>
<sequence>MLDAPYTLRARIHARDGRKLHLQATIENDHAQVVTIHPRKVDGCSGRTDTSQTFDNARGNPAARMRRSERRRARSSHSASSKSARNAR</sequence>
<feature type="region of interest" description="Disordered" evidence="1">
    <location>
        <begin position="40"/>
        <end position="88"/>
    </location>
</feature>
<organism evidence="2 3">
    <name type="scientific">Nocardia cyriacigeorgica</name>
    <dbReference type="NCBI Taxonomy" id="135487"/>
    <lineage>
        <taxon>Bacteria</taxon>
        <taxon>Bacillati</taxon>
        <taxon>Actinomycetota</taxon>
        <taxon>Actinomycetes</taxon>
        <taxon>Mycobacteriales</taxon>
        <taxon>Nocardiaceae</taxon>
        <taxon>Nocardia</taxon>
    </lineage>
</organism>
<evidence type="ECO:0000256" key="1">
    <source>
        <dbReference type="SAM" id="MobiDB-lite"/>
    </source>
</evidence>
<gene>
    <name evidence="2" type="ORF">NCTC10797_03478</name>
</gene>